<organism evidence="1 2">
    <name type="scientific">Spinactinospora alkalitolerans</name>
    <dbReference type="NCBI Taxonomy" id="687207"/>
    <lineage>
        <taxon>Bacteria</taxon>
        <taxon>Bacillati</taxon>
        <taxon>Actinomycetota</taxon>
        <taxon>Actinomycetes</taxon>
        <taxon>Streptosporangiales</taxon>
        <taxon>Nocardiopsidaceae</taxon>
        <taxon>Spinactinospora</taxon>
    </lineage>
</organism>
<gene>
    <name evidence="1" type="ORF">HDA32_005429</name>
</gene>
<keyword evidence="2" id="KW-1185">Reference proteome</keyword>
<reference evidence="1 2" key="1">
    <citation type="submission" date="2020-07" db="EMBL/GenBank/DDBJ databases">
        <title>Sequencing the genomes of 1000 actinobacteria strains.</title>
        <authorList>
            <person name="Klenk H.-P."/>
        </authorList>
    </citation>
    <scope>NUCLEOTIDE SEQUENCE [LARGE SCALE GENOMIC DNA]</scope>
    <source>
        <strain evidence="1 2">CXB654</strain>
    </source>
</reference>
<dbReference type="AlphaFoldDB" id="A0A852U285"/>
<proteinExistence type="predicted"/>
<sequence>MRKRTVMADVAAGILLSDAVPHLIMGATGKRMLTPGRPDSSPTRNLAWAGIDFAGSALLVGVTGWGPRTQEEAERRMASLMTGMPAKDAVGLAYELTLGKGRSVRPGARRR</sequence>
<name>A0A852U285_9ACTN</name>
<protein>
    <submittedName>
        <fullName evidence="1">Uncharacterized protein</fullName>
    </submittedName>
</protein>
<evidence type="ECO:0000313" key="1">
    <source>
        <dbReference type="EMBL" id="NYE50309.1"/>
    </source>
</evidence>
<dbReference type="Proteomes" id="UP000589036">
    <property type="component" value="Unassembled WGS sequence"/>
</dbReference>
<accession>A0A852U285</accession>
<evidence type="ECO:0000313" key="2">
    <source>
        <dbReference type="Proteomes" id="UP000589036"/>
    </source>
</evidence>
<comment type="caution">
    <text evidence="1">The sequence shown here is derived from an EMBL/GenBank/DDBJ whole genome shotgun (WGS) entry which is preliminary data.</text>
</comment>
<dbReference type="EMBL" id="JACCCC010000001">
    <property type="protein sequence ID" value="NYE50309.1"/>
    <property type="molecule type" value="Genomic_DNA"/>
</dbReference>
<dbReference type="RefSeq" id="WP_179645811.1">
    <property type="nucleotide sequence ID" value="NZ_BAAAYY010000014.1"/>
</dbReference>